<dbReference type="InterPro" id="IPR029058">
    <property type="entry name" value="AB_hydrolase_fold"/>
</dbReference>
<feature type="transmembrane region" description="Helical" evidence="1">
    <location>
        <begin position="7"/>
        <end position="24"/>
    </location>
</feature>
<keyword evidence="1" id="KW-0812">Transmembrane</keyword>
<dbReference type="eggNOG" id="COG1073">
    <property type="taxonomic scope" value="Bacteria"/>
</dbReference>
<dbReference type="STRING" id="268407.PWYN_16530"/>
<keyword evidence="1" id="KW-0472">Membrane</keyword>
<dbReference type="Gene3D" id="3.40.50.1820">
    <property type="entry name" value="alpha/beta hydrolase"/>
    <property type="match status" value="1"/>
</dbReference>
<dbReference type="InterPro" id="IPR053145">
    <property type="entry name" value="AB_hydrolase_Est10"/>
</dbReference>
<dbReference type="Pfam" id="PF02129">
    <property type="entry name" value="Peptidase_S15"/>
    <property type="match status" value="1"/>
</dbReference>
<dbReference type="GO" id="GO:0052689">
    <property type="term" value="F:carboxylic ester hydrolase activity"/>
    <property type="evidence" value="ECO:0007669"/>
    <property type="project" value="TreeGrafter"/>
</dbReference>
<feature type="domain" description="Xaa-Pro dipeptidyl-peptidase-like" evidence="2">
    <location>
        <begin position="48"/>
        <end position="179"/>
    </location>
</feature>
<keyword evidence="1" id="KW-1133">Transmembrane helix</keyword>
<name>A0A098M471_9BACL</name>
<accession>A0A098M471</accession>
<reference evidence="3 4" key="2">
    <citation type="submission" date="2014-10" db="EMBL/GenBank/DDBJ databases">
        <title>Comparative genomics of the Paenibacillus odorifer group.</title>
        <authorList>
            <person name="Tsai Y.-C."/>
            <person name="Martin N."/>
            <person name="Korlach J."/>
            <person name="Wiedmann M."/>
        </authorList>
    </citation>
    <scope>NUCLEOTIDE SEQUENCE [LARGE SCALE GENOMIC DNA]</scope>
    <source>
        <strain evidence="3 4">DSM 18334</strain>
    </source>
</reference>
<dbReference type="EMBL" id="JQCR01000003">
    <property type="protein sequence ID" value="KGE16352.1"/>
    <property type="molecule type" value="Genomic_DNA"/>
</dbReference>
<dbReference type="PANTHER" id="PTHR43265:SF1">
    <property type="entry name" value="ESTERASE ESTD"/>
    <property type="match status" value="1"/>
</dbReference>
<reference evidence="3 4" key="1">
    <citation type="submission" date="2014-08" db="EMBL/GenBank/DDBJ databases">
        <authorList>
            <person name="den Bakker H.C."/>
        </authorList>
    </citation>
    <scope>NUCLEOTIDE SEQUENCE [LARGE SCALE GENOMIC DNA]</scope>
    <source>
        <strain evidence="3 4">DSM 18334</strain>
    </source>
</reference>
<organism evidence="3 4">
    <name type="scientific">Paenibacillus wynnii</name>
    <dbReference type="NCBI Taxonomy" id="268407"/>
    <lineage>
        <taxon>Bacteria</taxon>
        <taxon>Bacillati</taxon>
        <taxon>Bacillota</taxon>
        <taxon>Bacilli</taxon>
        <taxon>Bacillales</taxon>
        <taxon>Paenibacillaceae</taxon>
        <taxon>Paenibacillus</taxon>
    </lineage>
</organism>
<dbReference type="RefSeq" id="WP_036654096.1">
    <property type="nucleotide sequence ID" value="NZ_JQCR01000003.1"/>
</dbReference>
<dbReference type="OrthoDB" id="9809549at2"/>
<gene>
    <name evidence="3" type="ORF">PWYN_16530</name>
</gene>
<comment type="caution">
    <text evidence="3">The sequence shown here is derived from an EMBL/GenBank/DDBJ whole genome shotgun (WGS) entry which is preliminary data.</text>
</comment>
<evidence type="ECO:0000256" key="1">
    <source>
        <dbReference type="SAM" id="Phobius"/>
    </source>
</evidence>
<dbReference type="InterPro" id="IPR000383">
    <property type="entry name" value="Xaa-Pro-like_dom"/>
</dbReference>
<sequence length="336" mass="38104">MRRSIKLTIGISAAIFIALVLFILNQNSYQMTEEKIEIKTPQGLLTGTLVLPENHSGNVGLVVFVHGDGPINDSYDGGYKPLWEKFASVGYASLSLNKPGVNGSPGNWLEQSMEDRAQEAIYAIHWAHSLPMIDDTRIGLWGASQAGWVIPKIVREEQDIAFSILVSPAINWISQGKYNTKKQMEHEGYSEQEIKEEEHYNEQVLNILREQSSYTDYLKMTHKGDIIPKDRWEFISKNFQSDATAELTFFKSPVHLVLGGQDIHVDVKDTELIYRQQIPSYLLSVSLLPNADHSMLKKELATSELRTYLTAIFSPKTMFDDQYLTNLSQFVSQFKP</sequence>
<keyword evidence="3" id="KW-0378">Hydrolase</keyword>
<dbReference type="PANTHER" id="PTHR43265">
    <property type="entry name" value="ESTERASE ESTD"/>
    <property type="match status" value="1"/>
</dbReference>
<dbReference type="AlphaFoldDB" id="A0A098M471"/>
<evidence type="ECO:0000313" key="3">
    <source>
        <dbReference type="EMBL" id="KGE16352.1"/>
    </source>
</evidence>
<dbReference type="Proteomes" id="UP000029734">
    <property type="component" value="Unassembled WGS sequence"/>
</dbReference>
<evidence type="ECO:0000259" key="2">
    <source>
        <dbReference type="Pfam" id="PF02129"/>
    </source>
</evidence>
<keyword evidence="4" id="KW-1185">Reference proteome</keyword>
<dbReference type="SUPFAM" id="SSF53474">
    <property type="entry name" value="alpha/beta-Hydrolases"/>
    <property type="match status" value="1"/>
</dbReference>
<protein>
    <submittedName>
        <fullName evidence="3">Alpha/beta hydrolase</fullName>
    </submittedName>
</protein>
<proteinExistence type="predicted"/>
<evidence type="ECO:0000313" key="4">
    <source>
        <dbReference type="Proteomes" id="UP000029734"/>
    </source>
</evidence>